<dbReference type="OrthoDB" id="4159154at2759"/>
<feature type="transmembrane region" description="Helical" evidence="1">
    <location>
        <begin position="269"/>
        <end position="289"/>
    </location>
</feature>
<reference evidence="2" key="1">
    <citation type="journal article" date="2021" name="IMA Fungus">
        <title>Genomic characterization of three marine fungi, including Emericellopsis atlantica sp. nov. with signatures of a generalist lifestyle and marine biomass degradation.</title>
        <authorList>
            <person name="Hagestad O.C."/>
            <person name="Hou L."/>
            <person name="Andersen J.H."/>
            <person name="Hansen E.H."/>
            <person name="Altermark B."/>
            <person name="Li C."/>
            <person name="Kuhnert E."/>
            <person name="Cox R.J."/>
            <person name="Crous P.W."/>
            <person name="Spatafora J.W."/>
            <person name="Lail K."/>
            <person name="Amirebrahimi M."/>
            <person name="Lipzen A."/>
            <person name="Pangilinan J."/>
            <person name="Andreopoulos W."/>
            <person name="Hayes R.D."/>
            <person name="Ng V."/>
            <person name="Grigoriev I.V."/>
            <person name="Jackson S.A."/>
            <person name="Sutton T.D.S."/>
            <person name="Dobson A.D.W."/>
            <person name="Rama T."/>
        </authorList>
    </citation>
    <scope>NUCLEOTIDE SEQUENCE</scope>
    <source>
        <strain evidence="2">TRa3180A</strain>
    </source>
</reference>
<comment type="caution">
    <text evidence="2">The sequence shown here is derived from an EMBL/GenBank/DDBJ whole genome shotgun (WGS) entry which is preliminary data.</text>
</comment>
<dbReference type="GO" id="GO:0031505">
    <property type="term" value="P:fungal-type cell wall organization"/>
    <property type="evidence" value="ECO:0007669"/>
    <property type="project" value="TreeGrafter"/>
</dbReference>
<proteinExistence type="predicted"/>
<accession>A0A9P8CF90</accession>
<dbReference type="AlphaFoldDB" id="A0A9P8CF90"/>
<gene>
    <name evidence="2" type="ORF">BJ878DRAFT_582314</name>
</gene>
<keyword evidence="3" id="KW-1185">Reference proteome</keyword>
<dbReference type="InterPro" id="IPR009571">
    <property type="entry name" value="SUR7/Rim9-like_fungi"/>
</dbReference>
<keyword evidence="1" id="KW-0472">Membrane</keyword>
<organism evidence="2 3">
    <name type="scientific">Calycina marina</name>
    <dbReference type="NCBI Taxonomy" id="1763456"/>
    <lineage>
        <taxon>Eukaryota</taxon>
        <taxon>Fungi</taxon>
        <taxon>Dikarya</taxon>
        <taxon>Ascomycota</taxon>
        <taxon>Pezizomycotina</taxon>
        <taxon>Leotiomycetes</taxon>
        <taxon>Helotiales</taxon>
        <taxon>Pezizellaceae</taxon>
        <taxon>Calycina</taxon>
    </lineage>
</organism>
<dbReference type="GO" id="GO:0051285">
    <property type="term" value="C:cell cortex of cell tip"/>
    <property type="evidence" value="ECO:0007669"/>
    <property type="project" value="TreeGrafter"/>
</dbReference>
<dbReference type="GO" id="GO:0005886">
    <property type="term" value="C:plasma membrane"/>
    <property type="evidence" value="ECO:0007669"/>
    <property type="project" value="InterPro"/>
</dbReference>
<feature type="transmembrane region" description="Helical" evidence="1">
    <location>
        <begin position="190"/>
        <end position="212"/>
    </location>
</feature>
<name>A0A9P8CF90_9HELO</name>
<evidence type="ECO:0000313" key="2">
    <source>
        <dbReference type="EMBL" id="KAG9244904.1"/>
    </source>
</evidence>
<dbReference type="Proteomes" id="UP000887226">
    <property type="component" value="Unassembled WGS sequence"/>
</dbReference>
<dbReference type="InterPro" id="IPR052413">
    <property type="entry name" value="SUR7_domain"/>
</dbReference>
<dbReference type="PANTHER" id="PTHR28019:SF7">
    <property type="entry name" value="SUR7 PROTEIN"/>
    <property type="match status" value="1"/>
</dbReference>
<dbReference type="EMBL" id="MU253876">
    <property type="protein sequence ID" value="KAG9244904.1"/>
    <property type="molecule type" value="Genomic_DNA"/>
</dbReference>
<evidence type="ECO:0000313" key="3">
    <source>
        <dbReference type="Proteomes" id="UP000887226"/>
    </source>
</evidence>
<keyword evidence="1" id="KW-1133">Transmembrane helix</keyword>
<dbReference type="Pfam" id="PF06687">
    <property type="entry name" value="SUR7"/>
    <property type="match status" value="1"/>
</dbReference>
<evidence type="ECO:0000256" key="1">
    <source>
        <dbReference type="SAM" id="Phobius"/>
    </source>
</evidence>
<sequence length="325" mass="35733">MRITALAPLVCSIAAFILGMLCLFAGHKPGFLEDYHIVTLNTSTLGYNLVPTTTASGAAAATPTSLLSWIEEEAKNITSEIENEFETELNNIAGDIADKLASELGIDQWYSLHLMDYCEGTYSPNATAKGAKKNVTSCSKQTAMYHFDITQTIDDQLHLGKYNISLTDIDWSDKLQDGINALNVAMDATFVLYAIGIAAAGLAILTSLIAFFLHGSRLISFGNWGLASIAFIAFLICSIIITIVQKKFTSIINKYGNDIGLYAHRGSKYLVITWVATAVMFLAMVAWVVEFCIGRKKRSREYTEKRSGGWRHRRSDESALRRSGV</sequence>
<keyword evidence="1" id="KW-0812">Transmembrane</keyword>
<feature type="transmembrane region" description="Helical" evidence="1">
    <location>
        <begin position="6"/>
        <end position="26"/>
    </location>
</feature>
<protein>
    <submittedName>
        <fullName evidence="2">Actin cortical patch SUR7/pH-response regulator pali</fullName>
    </submittedName>
</protein>
<dbReference type="PANTHER" id="PTHR28019">
    <property type="entry name" value="CELL MEMBRANE PROTEIN YLR413W-RELATED"/>
    <property type="match status" value="1"/>
</dbReference>
<feature type="transmembrane region" description="Helical" evidence="1">
    <location>
        <begin position="224"/>
        <end position="244"/>
    </location>
</feature>